<proteinExistence type="predicted"/>
<dbReference type="AlphaFoldDB" id="A0A923KVV4"/>
<sequence length="67" mass="7799">MMMRKSMLFIPPKESIRKKCHKKMQASTAQLLFMAFPKYRVMITAYRVIENKQKGAFLELLTVNSSG</sequence>
<comment type="caution">
    <text evidence="1">The sequence shown here is derived from an EMBL/GenBank/DDBJ whole genome shotgun (WGS) entry which is preliminary data.</text>
</comment>
<keyword evidence="2" id="KW-1185">Reference proteome</keyword>
<name>A0A923KVV4_9FIRM</name>
<organism evidence="1 2">
    <name type="scientific">Acetobacterium paludosum</name>
    <dbReference type="NCBI Taxonomy" id="52693"/>
    <lineage>
        <taxon>Bacteria</taxon>
        <taxon>Bacillati</taxon>
        <taxon>Bacillota</taxon>
        <taxon>Clostridia</taxon>
        <taxon>Eubacteriales</taxon>
        <taxon>Eubacteriaceae</taxon>
        <taxon>Acetobacterium</taxon>
    </lineage>
</organism>
<reference evidence="1" key="2">
    <citation type="submission" date="2020-10" db="EMBL/GenBank/DDBJ databases">
        <title>Comparative genomics of the Acetobacterium genus.</title>
        <authorList>
            <person name="Marshall C."/>
            <person name="May H."/>
            <person name="Norman S."/>
        </authorList>
    </citation>
    <scope>NUCLEOTIDE SEQUENCE</scope>
    <source>
        <strain evidence="1">DER-2019</strain>
    </source>
</reference>
<accession>A0A923KVV4</accession>
<dbReference type="Proteomes" id="UP000616595">
    <property type="component" value="Unassembled WGS sequence"/>
</dbReference>
<evidence type="ECO:0000313" key="2">
    <source>
        <dbReference type="Proteomes" id="UP000616595"/>
    </source>
</evidence>
<reference evidence="1" key="1">
    <citation type="submission" date="2019-10" db="EMBL/GenBank/DDBJ databases">
        <authorList>
            <person name="Ross D.E."/>
            <person name="Gulliver D."/>
        </authorList>
    </citation>
    <scope>NUCLEOTIDE SEQUENCE</scope>
    <source>
        <strain evidence="1">DER-2019</strain>
    </source>
</reference>
<dbReference type="EMBL" id="WJBD01000005">
    <property type="protein sequence ID" value="MBC3887840.1"/>
    <property type="molecule type" value="Genomic_DNA"/>
</dbReference>
<evidence type="ECO:0000313" key="1">
    <source>
        <dbReference type="EMBL" id="MBC3887840.1"/>
    </source>
</evidence>
<protein>
    <submittedName>
        <fullName evidence="1">Uncharacterized protein</fullName>
    </submittedName>
</protein>
<gene>
    <name evidence="1" type="ORF">GH810_05905</name>
</gene>
<dbReference type="RefSeq" id="WP_148567343.1">
    <property type="nucleotide sequence ID" value="NZ_RXYA01000009.1"/>
</dbReference>